<evidence type="ECO:0000313" key="1">
    <source>
        <dbReference type="EMBL" id="MCA9756316.1"/>
    </source>
</evidence>
<accession>A0A956NDC2</accession>
<comment type="caution">
    <text evidence="1">The sequence shown here is derived from an EMBL/GenBank/DDBJ whole genome shotgun (WGS) entry which is preliminary data.</text>
</comment>
<protein>
    <recommendedName>
        <fullName evidence="3">Tetratricopeptide repeat protein</fullName>
    </recommendedName>
</protein>
<proteinExistence type="predicted"/>
<dbReference type="AlphaFoldDB" id="A0A956NDC2"/>
<name>A0A956NDC2_UNCEI</name>
<gene>
    <name evidence="1" type="ORF">KDA27_10990</name>
</gene>
<reference evidence="1" key="2">
    <citation type="journal article" date="2021" name="Microbiome">
        <title>Successional dynamics and alternative stable states in a saline activated sludge microbial community over 9 years.</title>
        <authorList>
            <person name="Wang Y."/>
            <person name="Ye J."/>
            <person name="Ju F."/>
            <person name="Liu L."/>
            <person name="Boyd J.A."/>
            <person name="Deng Y."/>
            <person name="Parks D.H."/>
            <person name="Jiang X."/>
            <person name="Yin X."/>
            <person name="Woodcroft B.J."/>
            <person name="Tyson G.W."/>
            <person name="Hugenholtz P."/>
            <person name="Polz M.F."/>
            <person name="Zhang T."/>
        </authorList>
    </citation>
    <scope>NUCLEOTIDE SEQUENCE</scope>
    <source>
        <strain evidence="1">HKST-UBA02</strain>
    </source>
</reference>
<dbReference type="Gene3D" id="1.25.40.10">
    <property type="entry name" value="Tetratricopeptide repeat domain"/>
    <property type="match status" value="1"/>
</dbReference>
<dbReference type="SUPFAM" id="SSF48452">
    <property type="entry name" value="TPR-like"/>
    <property type="match status" value="1"/>
</dbReference>
<dbReference type="EMBL" id="JAGQHS010000049">
    <property type="protein sequence ID" value="MCA9756316.1"/>
    <property type="molecule type" value="Genomic_DNA"/>
</dbReference>
<reference evidence="1" key="1">
    <citation type="submission" date="2020-04" db="EMBL/GenBank/DDBJ databases">
        <authorList>
            <person name="Zhang T."/>
        </authorList>
    </citation>
    <scope>NUCLEOTIDE SEQUENCE</scope>
    <source>
        <strain evidence="1">HKST-UBA02</strain>
    </source>
</reference>
<evidence type="ECO:0008006" key="3">
    <source>
        <dbReference type="Google" id="ProtNLM"/>
    </source>
</evidence>
<evidence type="ECO:0000313" key="2">
    <source>
        <dbReference type="Proteomes" id="UP000739538"/>
    </source>
</evidence>
<dbReference type="InterPro" id="IPR011990">
    <property type="entry name" value="TPR-like_helical_dom_sf"/>
</dbReference>
<organism evidence="1 2">
    <name type="scientific">Eiseniibacteriota bacterium</name>
    <dbReference type="NCBI Taxonomy" id="2212470"/>
    <lineage>
        <taxon>Bacteria</taxon>
        <taxon>Candidatus Eiseniibacteriota</taxon>
    </lineage>
</organism>
<sequence length="442" mass="50013">MLRVEKVVVSVYRGFLLWGASILFASASIAQTPSMTKDMPPEIKSWRDEFLPQDRYAELADEWRAYSTTHPESAVARVQLARALRYARTASPEEIDALIDTAYEIDPRCPEALAELSYRAYVMGWGEEFLDQLEVGRRQSLEAIEIAPNWAYPYFGLWNMCVLLGRHDEAKRHLEAILDKGAYPATIVDFGYNLLVSARPNAIVFTNGDNDTYPSLAVQAKHGICRDVAIVNLSLLNRLEYATQVWKARDGSAPMSDDEIRTLYSRWEADPGEMSFAKVLMLAILDQSKKDGWETPIYFASTVSPQYLEVCPYALRIEGLLLRVTRDPKPDEDDAETAIDSDRTLTLYRTAFRMDSATDLSSNWGPRSPARRLMQNYAAILRSVASEAARKGNLEEVRYTLGEAIRLLDFSGESEMASSLAKYWKEVDPDAPPVDRRSTKFR</sequence>
<dbReference type="Proteomes" id="UP000739538">
    <property type="component" value="Unassembled WGS sequence"/>
</dbReference>